<dbReference type="AlphaFoldDB" id="A0A1E3HER1"/>
<dbReference type="GO" id="GO:0005737">
    <property type="term" value="C:cytoplasm"/>
    <property type="evidence" value="ECO:0007669"/>
    <property type="project" value="UniProtKB-SubCell"/>
</dbReference>
<evidence type="ECO:0000313" key="8">
    <source>
        <dbReference type="EMBL" id="WVN89504.1"/>
    </source>
</evidence>
<organism evidence="8 9">
    <name type="scientific">Cryptococcus depauperatus CBS 7841</name>
    <dbReference type="NCBI Taxonomy" id="1295531"/>
    <lineage>
        <taxon>Eukaryota</taxon>
        <taxon>Fungi</taxon>
        <taxon>Dikarya</taxon>
        <taxon>Basidiomycota</taxon>
        <taxon>Agaricomycotina</taxon>
        <taxon>Tremellomycetes</taxon>
        <taxon>Tremellales</taxon>
        <taxon>Cryptococcaceae</taxon>
        <taxon>Cryptococcus</taxon>
    </lineage>
</organism>
<dbReference type="Proteomes" id="UP000094043">
    <property type="component" value="Chromosome 5"/>
</dbReference>
<evidence type="ECO:0000256" key="3">
    <source>
        <dbReference type="ARBA" id="ARBA00007096"/>
    </source>
</evidence>
<dbReference type="GeneID" id="91088939"/>
<dbReference type="EMBL" id="CP143788">
    <property type="protein sequence ID" value="WVN89504.1"/>
    <property type="molecule type" value="Genomic_DNA"/>
</dbReference>
<dbReference type="VEuPathDB" id="FungiDB:L203_06651"/>
<dbReference type="Pfam" id="PF09811">
    <property type="entry name" value="Yae1_N"/>
    <property type="match status" value="1"/>
</dbReference>
<reference evidence="8" key="3">
    <citation type="submission" date="2024-01" db="EMBL/GenBank/DDBJ databases">
        <authorList>
            <person name="Coelho M.A."/>
            <person name="David-Palma M."/>
            <person name="Shea T."/>
            <person name="Sun S."/>
            <person name="Cuomo C.A."/>
            <person name="Heitman J."/>
        </authorList>
    </citation>
    <scope>NUCLEOTIDE SEQUENCE</scope>
    <source>
        <strain evidence="8">CBS 7841</strain>
    </source>
</reference>
<evidence type="ECO:0000256" key="2">
    <source>
        <dbReference type="ARBA" id="ARBA00004496"/>
    </source>
</evidence>
<evidence type="ECO:0000256" key="5">
    <source>
        <dbReference type="ARBA" id="ARBA00018400"/>
    </source>
</evidence>
<dbReference type="InterPro" id="IPR038881">
    <property type="entry name" value="Yae1-like"/>
</dbReference>
<dbReference type="InterPro" id="IPR019191">
    <property type="entry name" value="Essential_protein_Yae1_N"/>
</dbReference>
<dbReference type="RefSeq" id="XP_066070204.1">
    <property type="nucleotide sequence ID" value="XM_066214107.1"/>
</dbReference>
<sequence>MSPVALNPNTSEDGDWLEAPLQGGASDPLVNQEYVRLATKYTDAGYREGITDGKLSTLQQGFDESFAQSVPLSRTIGCIRGRAAALLAFLTLYPPSSASVEDELRDLISDMSAVRRDQVLPEDEERVQHEREDHLAFELDTNHYREMENLDKALDTLGKEADEEVKKDLKVLEELQKRLQDLEGRIRGWSSDD</sequence>
<dbReference type="PANTHER" id="PTHR18829:SF0">
    <property type="entry name" value="PROTEIN YAE1 HOMOLOG"/>
    <property type="match status" value="1"/>
</dbReference>
<evidence type="ECO:0000256" key="1">
    <source>
        <dbReference type="ARBA" id="ARBA00004123"/>
    </source>
</evidence>
<evidence type="ECO:0000256" key="6">
    <source>
        <dbReference type="ARBA" id="ARBA00022490"/>
    </source>
</evidence>
<reference evidence="8" key="2">
    <citation type="journal article" date="2022" name="Elife">
        <title>Obligate sexual reproduction of a homothallic fungus closely related to the Cryptococcus pathogenic species complex.</title>
        <authorList>
            <person name="Passer A.R."/>
            <person name="Clancey S.A."/>
            <person name="Shea T."/>
            <person name="David-Palma M."/>
            <person name="Averette A.F."/>
            <person name="Boekhout T."/>
            <person name="Porcel B.M."/>
            <person name="Nowrousian M."/>
            <person name="Cuomo C.A."/>
            <person name="Sun S."/>
            <person name="Heitman J."/>
            <person name="Coelho M.A."/>
        </authorList>
    </citation>
    <scope>NUCLEOTIDE SEQUENCE</scope>
    <source>
        <strain evidence="8">CBS 7841</strain>
    </source>
</reference>
<dbReference type="KEGG" id="cdep:91088939"/>
<name>A0A1E3HER1_9TREE</name>
<evidence type="ECO:0000256" key="7">
    <source>
        <dbReference type="ARBA" id="ARBA00023242"/>
    </source>
</evidence>
<reference evidence="8" key="1">
    <citation type="submission" date="2016-06" db="EMBL/GenBank/DDBJ databases">
        <authorList>
            <person name="Cuomo C."/>
            <person name="Litvintseva A."/>
            <person name="Heitman J."/>
            <person name="Chen Y."/>
            <person name="Sun S."/>
            <person name="Springer D."/>
            <person name="Dromer F."/>
            <person name="Young S."/>
            <person name="Zeng Q."/>
            <person name="Chapman S."/>
            <person name="Gujja S."/>
            <person name="Saif S."/>
            <person name="Birren B."/>
        </authorList>
    </citation>
    <scope>NUCLEOTIDE SEQUENCE</scope>
    <source>
        <strain evidence="8">CBS 7841</strain>
    </source>
</reference>
<accession>A0A1E3HER1</accession>
<keyword evidence="7" id="KW-0539">Nucleus</keyword>
<protein>
    <recommendedName>
        <fullName evidence="5">Protein YAE1</fullName>
    </recommendedName>
    <alternativeName>
        <fullName evidence="4">Protein yae1</fullName>
    </alternativeName>
</protein>
<evidence type="ECO:0000256" key="4">
    <source>
        <dbReference type="ARBA" id="ARBA00017286"/>
    </source>
</evidence>
<comment type="similarity">
    <text evidence="3">Belongs to the YAE1 family.</text>
</comment>
<proteinExistence type="inferred from homology"/>
<evidence type="ECO:0000313" key="9">
    <source>
        <dbReference type="Proteomes" id="UP000094043"/>
    </source>
</evidence>
<comment type="subcellular location">
    <subcellularLocation>
        <location evidence="2">Cytoplasm</location>
    </subcellularLocation>
    <subcellularLocation>
        <location evidence="1">Nucleus</location>
    </subcellularLocation>
</comment>
<dbReference type="OrthoDB" id="20086at2759"/>
<keyword evidence="9" id="KW-1185">Reference proteome</keyword>
<dbReference type="GO" id="GO:0005634">
    <property type="term" value="C:nucleus"/>
    <property type="evidence" value="ECO:0007669"/>
    <property type="project" value="UniProtKB-SubCell"/>
</dbReference>
<keyword evidence="6" id="KW-0963">Cytoplasm</keyword>
<dbReference type="PANTHER" id="PTHR18829">
    <property type="entry name" value="PROTEIN YAE1 HOMOLOG"/>
    <property type="match status" value="1"/>
</dbReference>
<gene>
    <name evidence="8" type="ORF">L203_104729</name>
</gene>